<sequence>MKRAHRSTELIVGLVRMLRAELRGRWRQARRAVMVLLSVHGLSPAQIAELLECDASTVRRWIGRFSHHGVAGLADRPRSGRPRIGGPRLLARITALLEQAGPWTVPKLWQYLGRPKLSPPTLYRRLRIVAIWRRPELVARGDPDRWRVVAGIAARLRE</sequence>
<keyword evidence="2" id="KW-1185">Reference proteome</keyword>
<comment type="caution">
    <text evidence="1">The sequence shown here is derived from an EMBL/GenBank/DDBJ whole genome shotgun (WGS) entry which is preliminary data.</text>
</comment>
<dbReference type="Proteomes" id="UP000295302">
    <property type="component" value="Unassembled WGS sequence"/>
</dbReference>
<dbReference type="AlphaFoldDB" id="A0A4R4Z9H9"/>
<gene>
    <name evidence="1" type="ORF">E1286_04700</name>
</gene>
<dbReference type="Pfam" id="PF13565">
    <property type="entry name" value="HTH_32"/>
    <property type="match status" value="1"/>
</dbReference>
<organism evidence="1 2">
    <name type="scientific">Nonomuraea terrae</name>
    <dbReference type="NCBI Taxonomy" id="2530383"/>
    <lineage>
        <taxon>Bacteria</taxon>
        <taxon>Bacillati</taxon>
        <taxon>Actinomycetota</taxon>
        <taxon>Actinomycetes</taxon>
        <taxon>Streptosporangiales</taxon>
        <taxon>Streptosporangiaceae</taxon>
        <taxon>Nonomuraea</taxon>
    </lineage>
</organism>
<reference evidence="1 2" key="1">
    <citation type="submission" date="2019-03" db="EMBL/GenBank/DDBJ databases">
        <title>Draft genome sequences of novel Actinobacteria.</title>
        <authorList>
            <person name="Sahin N."/>
            <person name="Ay H."/>
            <person name="Saygin H."/>
        </authorList>
    </citation>
    <scope>NUCLEOTIDE SEQUENCE [LARGE SCALE GENOMIC DNA]</scope>
    <source>
        <strain evidence="1 2">CH32</strain>
    </source>
</reference>
<dbReference type="EMBL" id="SMKQ01000007">
    <property type="protein sequence ID" value="TDD55001.1"/>
    <property type="molecule type" value="Genomic_DNA"/>
</dbReference>
<proteinExistence type="predicted"/>
<dbReference type="InterPro" id="IPR036388">
    <property type="entry name" value="WH-like_DNA-bd_sf"/>
</dbReference>
<dbReference type="OrthoDB" id="3540448at2"/>
<accession>A0A4R4Z9H9</accession>
<dbReference type="Gene3D" id="1.10.10.10">
    <property type="entry name" value="Winged helix-like DNA-binding domain superfamily/Winged helix DNA-binding domain"/>
    <property type="match status" value="1"/>
</dbReference>
<dbReference type="InterPro" id="IPR009057">
    <property type="entry name" value="Homeodomain-like_sf"/>
</dbReference>
<dbReference type="SUPFAM" id="SSF46689">
    <property type="entry name" value="Homeodomain-like"/>
    <property type="match status" value="1"/>
</dbReference>
<protein>
    <recommendedName>
        <fullName evidence="3">Helix-turn-helix domain-containing protein</fullName>
    </recommendedName>
</protein>
<evidence type="ECO:0008006" key="3">
    <source>
        <dbReference type="Google" id="ProtNLM"/>
    </source>
</evidence>
<evidence type="ECO:0000313" key="1">
    <source>
        <dbReference type="EMBL" id="TDD55001.1"/>
    </source>
</evidence>
<evidence type="ECO:0000313" key="2">
    <source>
        <dbReference type="Proteomes" id="UP000295302"/>
    </source>
</evidence>
<name>A0A4R4Z9H9_9ACTN</name>